<comment type="caution">
    <text evidence="2">The sequence shown here is derived from an EMBL/GenBank/DDBJ whole genome shotgun (WGS) entry which is preliminary data.</text>
</comment>
<evidence type="ECO:0000313" key="3">
    <source>
        <dbReference type="Proteomes" id="UP000664382"/>
    </source>
</evidence>
<keyword evidence="3" id="KW-1185">Reference proteome</keyword>
<dbReference type="EMBL" id="JAGDYM010000014">
    <property type="protein sequence ID" value="MBO1902735.1"/>
    <property type="molecule type" value="Genomic_DNA"/>
</dbReference>
<name>A0A939MM17_9MICO</name>
<protein>
    <submittedName>
        <fullName evidence="2">Uncharacterized protein</fullName>
    </submittedName>
</protein>
<keyword evidence="1" id="KW-0732">Signal</keyword>
<evidence type="ECO:0000256" key="1">
    <source>
        <dbReference type="SAM" id="SignalP"/>
    </source>
</evidence>
<gene>
    <name evidence="2" type="ORF">J4H92_12345</name>
</gene>
<organism evidence="2 3">
    <name type="scientific">Leucobacter weissii</name>
    <dbReference type="NCBI Taxonomy" id="1983706"/>
    <lineage>
        <taxon>Bacteria</taxon>
        <taxon>Bacillati</taxon>
        <taxon>Actinomycetota</taxon>
        <taxon>Actinomycetes</taxon>
        <taxon>Micrococcales</taxon>
        <taxon>Microbacteriaceae</taxon>
        <taxon>Leucobacter</taxon>
    </lineage>
</organism>
<dbReference type="PROSITE" id="PS51257">
    <property type="entry name" value="PROKAR_LIPOPROTEIN"/>
    <property type="match status" value="1"/>
</dbReference>
<dbReference type="Proteomes" id="UP000664382">
    <property type="component" value="Unassembled WGS sequence"/>
</dbReference>
<reference evidence="2" key="1">
    <citation type="submission" date="2021-03" db="EMBL/GenBank/DDBJ databases">
        <title>Leucobacter chromiisoli sp. nov., isolated from chromium-containing soil of chemical plant.</title>
        <authorList>
            <person name="Xu Z."/>
        </authorList>
    </citation>
    <scope>NUCLEOTIDE SEQUENCE</scope>
    <source>
        <strain evidence="2">S27</strain>
    </source>
</reference>
<dbReference type="AlphaFoldDB" id="A0A939MM17"/>
<proteinExistence type="predicted"/>
<feature type="chain" id="PRO_5038416053" evidence="1">
    <location>
        <begin position="25"/>
        <end position="167"/>
    </location>
</feature>
<feature type="signal peptide" evidence="1">
    <location>
        <begin position="1"/>
        <end position="24"/>
    </location>
</feature>
<evidence type="ECO:0000313" key="2">
    <source>
        <dbReference type="EMBL" id="MBO1902735.1"/>
    </source>
</evidence>
<sequence>MIVPRKVSAMIAGLLAASFAVLLGACFSPPVSTPQPGQSQEPAVSQEELFSRIASSDPRVAETLVASVYTSGFADVYAVEVAIFGPDPVTSATLARVLTAALEHAPKESTDKLLFRAHSADDADAILDIATAAEGLPPTAADTQFLDSTGMLSLGAPDLESLRRASQ</sequence>
<accession>A0A939MM17</accession>